<dbReference type="GO" id="GO:0000150">
    <property type="term" value="F:DNA strand exchange activity"/>
    <property type="evidence" value="ECO:0007669"/>
    <property type="project" value="InterPro"/>
</dbReference>
<evidence type="ECO:0000259" key="3">
    <source>
        <dbReference type="PROSITE" id="PS51737"/>
    </source>
</evidence>
<dbReference type="InterPro" id="IPR006119">
    <property type="entry name" value="Resolv_N"/>
</dbReference>
<evidence type="ECO:0000256" key="1">
    <source>
        <dbReference type="SAM" id="MobiDB-lite"/>
    </source>
</evidence>
<dbReference type="InterPro" id="IPR050639">
    <property type="entry name" value="SSR_resolvase"/>
</dbReference>
<gene>
    <name evidence="4" type="ORF">EDF62_1634</name>
</gene>
<organism evidence="4 5">
    <name type="scientific">Leucobacter luti</name>
    <dbReference type="NCBI Taxonomy" id="340320"/>
    <lineage>
        <taxon>Bacteria</taxon>
        <taxon>Bacillati</taxon>
        <taxon>Actinomycetota</taxon>
        <taxon>Actinomycetes</taxon>
        <taxon>Micrococcales</taxon>
        <taxon>Microbacteriaceae</taxon>
        <taxon>Leucobacter</taxon>
    </lineage>
</organism>
<sequence>MSSPIISDASSPISEVPAANPARLKVGIYCRISLDKRGDELGVQRQLDEARSIAKNRGWSVVAEYTDNSKSAFSKNVRRPKYEKMVADAKAGLIDGIIAWDLDRLTRQPRQIEDWCDMGEQRGFVLVTVDGSLDLSTENGRMFARIKASVARQESEHKAKRQRFSNDQRAQMGRPPHTGRAFGYNLDGTVIESEAFHVRKVFEKFVAGSGLHTIVRWLSEEGVKNTRGKSWGRVGVRDMLRNPRYIAERWMLRTQPDGSRVNEYIGKGDWDALIDEEVFRSAAHILNDPDRLSKFGGQGNARRYFGSGTFRCAECGALMRTGRSGVKNGGAPYRTYVCPKWHVVRKAEHIETVVHGAIRKRLTDPLVVAALAGEKSSESHVARLRDEANSIRRKLDQITIDYAEGVLSARQLKIATDLTEAKLVTVEAQLAKAGSSNVLSALVSGVDPAEVWLQLNDVEAQVTILNALCTIRVAKQPQGARRPSPKNTEKHDAWLEGLVNSVQIDWHTAPHLAIV</sequence>
<dbReference type="Pfam" id="PF07508">
    <property type="entry name" value="Recombinase"/>
    <property type="match status" value="1"/>
</dbReference>
<dbReference type="Gene3D" id="3.90.1750.20">
    <property type="entry name" value="Putative Large Serine Recombinase, Chain B, Domain 2"/>
    <property type="match status" value="1"/>
</dbReference>
<proteinExistence type="predicted"/>
<dbReference type="PANTHER" id="PTHR30461:SF23">
    <property type="entry name" value="DNA RECOMBINASE-RELATED"/>
    <property type="match status" value="1"/>
</dbReference>
<accession>A0A4R6S0E9</accession>
<dbReference type="RefSeq" id="WP_166644290.1">
    <property type="nucleotide sequence ID" value="NZ_SNYA01000004.1"/>
</dbReference>
<evidence type="ECO:0000313" key="5">
    <source>
        <dbReference type="Proteomes" id="UP000295601"/>
    </source>
</evidence>
<keyword evidence="5" id="KW-1185">Reference proteome</keyword>
<evidence type="ECO:0000313" key="4">
    <source>
        <dbReference type="EMBL" id="TDP92427.1"/>
    </source>
</evidence>
<feature type="domain" description="Resolvase/invertase-type recombinase catalytic" evidence="2">
    <location>
        <begin position="25"/>
        <end position="173"/>
    </location>
</feature>
<feature type="domain" description="Recombinase" evidence="3">
    <location>
        <begin position="181"/>
        <end position="292"/>
    </location>
</feature>
<dbReference type="InterPro" id="IPR036162">
    <property type="entry name" value="Resolvase-like_N_sf"/>
</dbReference>
<dbReference type="Pfam" id="PF00239">
    <property type="entry name" value="Resolvase"/>
    <property type="match status" value="1"/>
</dbReference>
<dbReference type="Proteomes" id="UP000295601">
    <property type="component" value="Unassembled WGS sequence"/>
</dbReference>
<dbReference type="PROSITE" id="PS51736">
    <property type="entry name" value="RECOMBINASES_3"/>
    <property type="match status" value="1"/>
</dbReference>
<dbReference type="GO" id="GO:0003677">
    <property type="term" value="F:DNA binding"/>
    <property type="evidence" value="ECO:0007669"/>
    <property type="project" value="InterPro"/>
</dbReference>
<dbReference type="SUPFAM" id="SSF53041">
    <property type="entry name" value="Resolvase-like"/>
    <property type="match status" value="1"/>
</dbReference>
<evidence type="ECO:0000259" key="2">
    <source>
        <dbReference type="PROSITE" id="PS51736"/>
    </source>
</evidence>
<dbReference type="InterPro" id="IPR038109">
    <property type="entry name" value="DNA_bind_recomb_sf"/>
</dbReference>
<comment type="caution">
    <text evidence="4">The sequence shown here is derived from an EMBL/GenBank/DDBJ whole genome shotgun (WGS) entry which is preliminary data.</text>
</comment>
<dbReference type="AlphaFoldDB" id="A0A4R6S0E9"/>
<protein>
    <submittedName>
        <fullName evidence="4">DNA invertase Pin-like site-specific DNA recombinase</fullName>
    </submittedName>
</protein>
<dbReference type="Gene3D" id="3.40.50.1390">
    <property type="entry name" value="Resolvase, N-terminal catalytic domain"/>
    <property type="match status" value="1"/>
</dbReference>
<dbReference type="CDD" id="cd00338">
    <property type="entry name" value="Ser_Recombinase"/>
    <property type="match status" value="1"/>
</dbReference>
<reference evidence="4 5" key="1">
    <citation type="submission" date="2019-03" db="EMBL/GenBank/DDBJ databases">
        <title>Genomic analyses of the natural microbiome of Caenorhabditis elegans.</title>
        <authorList>
            <person name="Samuel B."/>
        </authorList>
    </citation>
    <scope>NUCLEOTIDE SEQUENCE [LARGE SCALE GENOMIC DNA]</scope>
    <source>
        <strain evidence="4 5">JUb18</strain>
    </source>
</reference>
<dbReference type="InterPro" id="IPR011109">
    <property type="entry name" value="DNA_bind_recombinase_dom"/>
</dbReference>
<dbReference type="SMART" id="SM00857">
    <property type="entry name" value="Resolvase"/>
    <property type="match status" value="1"/>
</dbReference>
<dbReference type="EMBL" id="SNYA01000004">
    <property type="protein sequence ID" value="TDP92427.1"/>
    <property type="molecule type" value="Genomic_DNA"/>
</dbReference>
<name>A0A4R6S0E9_9MICO</name>
<dbReference type="PROSITE" id="PS51737">
    <property type="entry name" value="RECOMBINASE_DNA_BIND"/>
    <property type="match status" value="1"/>
</dbReference>
<dbReference type="PANTHER" id="PTHR30461">
    <property type="entry name" value="DNA-INVERTASE FROM LAMBDOID PROPHAGE"/>
    <property type="match status" value="1"/>
</dbReference>
<feature type="region of interest" description="Disordered" evidence="1">
    <location>
        <begin position="153"/>
        <end position="180"/>
    </location>
</feature>